<dbReference type="Gene3D" id="3.40.190.10">
    <property type="entry name" value="Periplasmic binding protein-like II"/>
    <property type="match status" value="1"/>
</dbReference>
<feature type="signal peptide" evidence="1">
    <location>
        <begin position="1"/>
        <end position="20"/>
    </location>
</feature>
<dbReference type="PIRSF" id="PIRSF002741">
    <property type="entry name" value="MppA"/>
    <property type="match status" value="1"/>
</dbReference>
<feature type="chain" id="PRO_5022164525" evidence="1">
    <location>
        <begin position="21"/>
        <end position="593"/>
    </location>
</feature>
<dbReference type="PANTHER" id="PTHR30290:SF34">
    <property type="entry name" value="ABC TRANSPORTER, PERIPLASMIC OLIGO-PEPTIDE BINDING PROTEIN, PUTATIVE-RELATED"/>
    <property type="match status" value="1"/>
</dbReference>
<dbReference type="Proteomes" id="UP000321827">
    <property type="component" value="Unassembled WGS sequence"/>
</dbReference>
<dbReference type="InterPro" id="IPR030678">
    <property type="entry name" value="Peptide/Ni-bd"/>
</dbReference>
<dbReference type="OrthoDB" id="9796817at2"/>
<dbReference type="RefSeq" id="WP_147147409.1">
    <property type="nucleotide sequence ID" value="NZ_BJXN01000009.1"/>
</dbReference>
<sequence>MKKHLLKILALGLVGSMAFAATGPDTYVQMTFGEVDSLDPAQAYDTASGAILENIYETLYTYKGESITEYEPVLATDYSISDDGKTYTFKLRRDVLFHSGNRMTCRDVEYSIERLLVTNPGDSAGWFYAESLIGYDGVNAKDYFGDNPSQADLDKYWEAIDNSVQCVDDYTVQFHLIKKDPSFFVKLMYTASSILDSKYAIENGEWSGTKKDWYDWAGKDLRDGFLHTHDAGTGAYKLVKWDGKDVIAERFIGYWDYANKPQMKTVIIKVVDEEATRIQALKAGDADRITVNNRATLDTQIRGMANAKVIESDKWLGAAASAVFFNQKIAAQDNPMIGSGQLDGNGIPADFFKDVNVRKAFAYSFDQDAIINDLYLGKAVPLTMALPPSFLGYDPNIPIYNLDMDKAEEHFKKAYGGKLWETGFTMTIAYNSGNTTRQTVAEILKANIEALNPKFKINVKAMPWPQFLAAYKNGQLPALVLGWGADYADPDNFIYVFYHSNGYFAKKVGYANPEMDKLIEEARSITDPAKRAELYSKVGYLAYEDVPVLPLPRPTGWMVLAKNVYTKGAPAGMDVYNNPMRSGSFLWKDIIKK</sequence>
<dbReference type="EMBL" id="BJXN01000009">
    <property type="protein sequence ID" value="GEM90027.1"/>
    <property type="molecule type" value="Genomic_DNA"/>
</dbReference>
<organism evidence="3 4">
    <name type="scientific">Oceanithermus desulfurans NBRC 100063</name>
    <dbReference type="NCBI Taxonomy" id="1227550"/>
    <lineage>
        <taxon>Bacteria</taxon>
        <taxon>Thermotogati</taxon>
        <taxon>Deinococcota</taxon>
        <taxon>Deinococci</taxon>
        <taxon>Thermales</taxon>
        <taxon>Thermaceae</taxon>
        <taxon>Oceanithermus</taxon>
    </lineage>
</organism>
<dbReference type="CDD" id="cd08512">
    <property type="entry name" value="PBP2_NikA_DppA_OppA_like_7"/>
    <property type="match status" value="1"/>
</dbReference>
<comment type="caution">
    <text evidence="3">The sequence shown here is derived from an EMBL/GenBank/DDBJ whole genome shotgun (WGS) entry which is preliminary data.</text>
</comment>
<accession>A0A511RLS3</accession>
<name>A0A511RLS3_9DEIN</name>
<dbReference type="AlphaFoldDB" id="A0A511RLS3"/>
<dbReference type="GO" id="GO:0043190">
    <property type="term" value="C:ATP-binding cassette (ABC) transporter complex"/>
    <property type="evidence" value="ECO:0007669"/>
    <property type="project" value="InterPro"/>
</dbReference>
<evidence type="ECO:0000313" key="3">
    <source>
        <dbReference type="EMBL" id="GEM90027.1"/>
    </source>
</evidence>
<dbReference type="SUPFAM" id="SSF53850">
    <property type="entry name" value="Periplasmic binding protein-like II"/>
    <property type="match status" value="1"/>
</dbReference>
<evidence type="ECO:0000259" key="2">
    <source>
        <dbReference type="Pfam" id="PF00496"/>
    </source>
</evidence>
<dbReference type="Pfam" id="PF00496">
    <property type="entry name" value="SBP_bac_5"/>
    <property type="match status" value="1"/>
</dbReference>
<dbReference type="PANTHER" id="PTHR30290">
    <property type="entry name" value="PERIPLASMIC BINDING COMPONENT OF ABC TRANSPORTER"/>
    <property type="match status" value="1"/>
</dbReference>
<dbReference type="GO" id="GO:0042597">
    <property type="term" value="C:periplasmic space"/>
    <property type="evidence" value="ECO:0007669"/>
    <property type="project" value="UniProtKB-ARBA"/>
</dbReference>
<keyword evidence="1" id="KW-0732">Signal</keyword>
<gene>
    <name evidence="3" type="ORF">ODE01S_14610</name>
</gene>
<dbReference type="GO" id="GO:1904680">
    <property type="term" value="F:peptide transmembrane transporter activity"/>
    <property type="evidence" value="ECO:0007669"/>
    <property type="project" value="TreeGrafter"/>
</dbReference>
<reference evidence="3 4" key="1">
    <citation type="submission" date="2019-07" db="EMBL/GenBank/DDBJ databases">
        <title>Whole genome shotgun sequence of Oceanithermus desulfurans NBRC 100063.</title>
        <authorList>
            <person name="Hosoyama A."/>
            <person name="Uohara A."/>
            <person name="Ohji S."/>
            <person name="Ichikawa N."/>
        </authorList>
    </citation>
    <scope>NUCLEOTIDE SEQUENCE [LARGE SCALE GENOMIC DNA]</scope>
    <source>
        <strain evidence="3 4">NBRC 100063</strain>
    </source>
</reference>
<feature type="domain" description="Solute-binding protein family 5" evidence="2">
    <location>
        <begin position="69"/>
        <end position="503"/>
    </location>
</feature>
<evidence type="ECO:0000313" key="4">
    <source>
        <dbReference type="Proteomes" id="UP000321827"/>
    </source>
</evidence>
<dbReference type="GO" id="GO:0015833">
    <property type="term" value="P:peptide transport"/>
    <property type="evidence" value="ECO:0007669"/>
    <property type="project" value="TreeGrafter"/>
</dbReference>
<dbReference type="Gene3D" id="3.10.105.10">
    <property type="entry name" value="Dipeptide-binding Protein, Domain 3"/>
    <property type="match status" value="1"/>
</dbReference>
<dbReference type="InterPro" id="IPR000914">
    <property type="entry name" value="SBP_5_dom"/>
</dbReference>
<proteinExistence type="predicted"/>
<evidence type="ECO:0000256" key="1">
    <source>
        <dbReference type="SAM" id="SignalP"/>
    </source>
</evidence>
<dbReference type="InterPro" id="IPR039424">
    <property type="entry name" value="SBP_5"/>
</dbReference>
<protein>
    <submittedName>
        <fullName evidence="3">Peptide ABC transporter substrate-binding protein</fullName>
    </submittedName>
</protein>